<dbReference type="EMBL" id="JABEZX010000011">
    <property type="protein sequence ID" value="MBA0570579.1"/>
    <property type="molecule type" value="Genomic_DNA"/>
</dbReference>
<dbReference type="AlphaFoldDB" id="A0A7J8N0W8"/>
<dbReference type="Proteomes" id="UP000593572">
    <property type="component" value="Unassembled WGS sequence"/>
</dbReference>
<comment type="caution">
    <text evidence="1">The sequence shown here is derived from an EMBL/GenBank/DDBJ whole genome shotgun (WGS) entry which is preliminary data.</text>
</comment>
<keyword evidence="2" id="KW-1185">Reference proteome</keyword>
<organism evidence="1 2">
    <name type="scientific">Gossypium lobatum</name>
    <dbReference type="NCBI Taxonomy" id="34289"/>
    <lineage>
        <taxon>Eukaryota</taxon>
        <taxon>Viridiplantae</taxon>
        <taxon>Streptophyta</taxon>
        <taxon>Embryophyta</taxon>
        <taxon>Tracheophyta</taxon>
        <taxon>Spermatophyta</taxon>
        <taxon>Magnoliopsida</taxon>
        <taxon>eudicotyledons</taxon>
        <taxon>Gunneridae</taxon>
        <taxon>Pentapetalae</taxon>
        <taxon>rosids</taxon>
        <taxon>malvids</taxon>
        <taxon>Malvales</taxon>
        <taxon>Malvaceae</taxon>
        <taxon>Malvoideae</taxon>
        <taxon>Gossypium</taxon>
    </lineage>
</organism>
<evidence type="ECO:0000313" key="1">
    <source>
        <dbReference type="EMBL" id="MBA0570579.1"/>
    </source>
</evidence>
<reference evidence="1 2" key="1">
    <citation type="journal article" date="2019" name="Genome Biol. Evol.">
        <title>Insights into the evolution of the New World diploid cottons (Gossypium, subgenus Houzingenia) based on genome sequencing.</title>
        <authorList>
            <person name="Grover C.E."/>
            <person name="Arick M.A. 2nd"/>
            <person name="Thrash A."/>
            <person name="Conover J.L."/>
            <person name="Sanders W.S."/>
            <person name="Peterson D.G."/>
            <person name="Frelichowski J.E."/>
            <person name="Scheffler J.A."/>
            <person name="Scheffler B.E."/>
            <person name="Wendel J.F."/>
        </authorList>
    </citation>
    <scope>NUCLEOTIDE SEQUENCE [LARGE SCALE GENOMIC DNA]</scope>
    <source>
        <strain evidence="1">157</strain>
        <tissue evidence="1">Leaf</tissue>
    </source>
</reference>
<dbReference type="PANTHER" id="PTHR48200">
    <property type="entry name" value="PROTEIN, PUTATIVE-RELATED"/>
    <property type="match status" value="1"/>
</dbReference>
<evidence type="ECO:0000313" key="2">
    <source>
        <dbReference type="Proteomes" id="UP000593572"/>
    </source>
</evidence>
<name>A0A7J8N0W8_9ROSI</name>
<gene>
    <name evidence="1" type="ORF">Golob_004211</name>
</gene>
<protein>
    <submittedName>
        <fullName evidence="1">Uncharacterized protein</fullName>
    </submittedName>
</protein>
<accession>A0A7J8N0W8</accession>
<proteinExistence type="predicted"/>
<sequence>MLELWDFTRIGVAQNNLQELKEIWDQWYDETKRLFYREYGDLREKWVATRIKQKGDNNCIPWKSLRDLILAYLDTKKRVDVFALSIYGLVIFPKALGHIDEAASDLFDRLDKRVENVSYQVFTENYSPLKEFVATSRRYNISEEKWMAILQSLQDEDVEWKAPWMILDKILYRCGDFNWVLLLKLWGTV</sequence>
<dbReference type="PANTHER" id="PTHR48200:SF1">
    <property type="entry name" value="AMINOTRANSFERASE-LIKE PLANT MOBILE DOMAIN-CONTAINING PROTEIN"/>
    <property type="match status" value="1"/>
</dbReference>